<evidence type="ECO:0000313" key="3">
    <source>
        <dbReference type="EMBL" id="SHJ81298.1"/>
    </source>
</evidence>
<dbReference type="PROSITE" id="PS51257">
    <property type="entry name" value="PROKAR_LIPOPROTEIN"/>
    <property type="match status" value="1"/>
</dbReference>
<dbReference type="InterPro" id="IPR010496">
    <property type="entry name" value="AL/BT2_dom"/>
</dbReference>
<keyword evidence="4" id="KW-1185">Reference proteome</keyword>
<organism evidence="3 4">
    <name type="scientific">Tangfeifania diversioriginum</name>
    <dbReference type="NCBI Taxonomy" id="1168035"/>
    <lineage>
        <taxon>Bacteria</taxon>
        <taxon>Pseudomonadati</taxon>
        <taxon>Bacteroidota</taxon>
        <taxon>Bacteroidia</taxon>
        <taxon>Marinilabiliales</taxon>
        <taxon>Prolixibacteraceae</taxon>
        <taxon>Tangfeifania</taxon>
    </lineage>
</organism>
<protein>
    <recommendedName>
        <fullName evidence="2">3-keto-alpha-glucoside-1,2-lyase/3-keto-2-hydroxy-glucal hydratase domain-containing protein</fullName>
    </recommendedName>
</protein>
<dbReference type="RefSeq" id="WP_073172368.1">
    <property type="nucleotide sequence ID" value="NZ_FQZE01000032.1"/>
</dbReference>
<gene>
    <name evidence="3" type="ORF">SAMN05444280_13213</name>
</gene>
<evidence type="ECO:0000256" key="1">
    <source>
        <dbReference type="SAM" id="MobiDB-lite"/>
    </source>
</evidence>
<evidence type="ECO:0000259" key="2">
    <source>
        <dbReference type="Pfam" id="PF06439"/>
    </source>
</evidence>
<feature type="compositionally biased region" description="Basic and acidic residues" evidence="1">
    <location>
        <begin position="24"/>
        <end position="38"/>
    </location>
</feature>
<dbReference type="EMBL" id="FQZE01000032">
    <property type="protein sequence ID" value="SHJ81298.1"/>
    <property type="molecule type" value="Genomic_DNA"/>
</dbReference>
<reference evidence="3 4" key="1">
    <citation type="submission" date="2016-11" db="EMBL/GenBank/DDBJ databases">
        <authorList>
            <person name="Jaros S."/>
            <person name="Januszkiewicz K."/>
            <person name="Wedrychowicz H."/>
        </authorList>
    </citation>
    <scope>NUCLEOTIDE SEQUENCE [LARGE SCALE GENOMIC DNA]</scope>
    <source>
        <strain evidence="3 4">DSM 27063</strain>
    </source>
</reference>
<dbReference type="AlphaFoldDB" id="A0A1M6MCS0"/>
<dbReference type="STRING" id="1168035.SAMN05444280_13213"/>
<dbReference type="Pfam" id="PF06439">
    <property type="entry name" value="3keto-disac_hyd"/>
    <property type="match status" value="1"/>
</dbReference>
<dbReference type="GO" id="GO:0016787">
    <property type="term" value="F:hydrolase activity"/>
    <property type="evidence" value="ECO:0007669"/>
    <property type="project" value="InterPro"/>
</dbReference>
<feature type="region of interest" description="Disordered" evidence="1">
    <location>
        <begin position="22"/>
        <end position="49"/>
    </location>
</feature>
<dbReference type="OrthoDB" id="9806233at2"/>
<name>A0A1M6MCS0_9BACT</name>
<proteinExistence type="predicted"/>
<accession>A0A1M6MCS0</accession>
<feature type="domain" description="3-keto-alpha-glucoside-1,2-lyase/3-keto-2-hydroxy-glucal hydratase" evidence="2">
    <location>
        <begin position="56"/>
        <end position="264"/>
    </location>
</feature>
<sequence>MKNYFSLLMVVTFLFAVSCTGGQKKSDDSSADSEKQATVEEAAGPNELTGAEQEEGWMLLFDGETSEGWRGVNKDHFPAGWEVVDGTLHCKESGQGEAGAEDGGDILYEQKFSNFVLKFDWKISEGGNSGVFYLGQEVEGDPIWKTAPEFQVLDNERHPDAMLGENGNRQSASLYDLIPADPQNTKPAGEWNSAEILVYDGTVVHKQNGETVLEYHLWTDDWNELVADSKFPELNPDWANVAKEGYIALQDHGDAVWYKNIKIREL</sequence>
<evidence type="ECO:0000313" key="4">
    <source>
        <dbReference type="Proteomes" id="UP000184050"/>
    </source>
</evidence>
<dbReference type="Gene3D" id="2.60.120.560">
    <property type="entry name" value="Exo-inulinase, domain 1"/>
    <property type="match status" value="1"/>
</dbReference>
<dbReference type="Proteomes" id="UP000184050">
    <property type="component" value="Unassembled WGS sequence"/>
</dbReference>